<comment type="caution">
    <text evidence="1">The sequence shown here is derived from an EMBL/GenBank/DDBJ whole genome shotgun (WGS) entry which is preliminary data.</text>
</comment>
<dbReference type="AlphaFoldDB" id="T1CFY9"/>
<accession>T1CFY9</accession>
<feature type="non-terminal residue" evidence="1">
    <location>
        <position position="1"/>
    </location>
</feature>
<name>T1CFY9_9ZZZZ</name>
<protein>
    <submittedName>
        <fullName evidence="1">Uncharacterized protein</fullName>
    </submittedName>
</protein>
<reference evidence="1" key="1">
    <citation type="submission" date="2013-08" db="EMBL/GenBank/DDBJ databases">
        <authorList>
            <person name="Mendez C."/>
            <person name="Richter M."/>
            <person name="Ferrer M."/>
            <person name="Sanchez J."/>
        </authorList>
    </citation>
    <scope>NUCLEOTIDE SEQUENCE</scope>
</reference>
<feature type="non-terminal residue" evidence="1">
    <location>
        <position position="169"/>
    </location>
</feature>
<reference evidence="1" key="2">
    <citation type="journal article" date="2014" name="ISME J.">
        <title>Microbial stratification in low pH oxic and suboxic macroscopic growths along an acid mine drainage.</title>
        <authorList>
            <person name="Mendez-Garcia C."/>
            <person name="Mesa V."/>
            <person name="Sprenger R.R."/>
            <person name="Richter M."/>
            <person name="Diez M.S."/>
            <person name="Solano J."/>
            <person name="Bargiela R."/>
            <person name="Golyshina O.V."/>
            <person name="Manteca A."/>
            <person name="Ramos J.L."/>
            <person name="Gallego J.R."/>
            <person name="Llorente I."/>
            <person name="Martins Dos Santos V.A."/>
            <person name="Jensen O.N."/>
            <person name="Pelaez A.I."/>
            <person name="Sanchez J."/>
            <person name="Ferrer M."/>
        </authorList>
    </citation>
    <scope>NUCLEOTIDE SEQUENCE</scope>
</reference>
<evidence type="ECO:0000313" key="1">
    <source>
        <dbReference type="EMBL" id="EQD65935.1"/>
    </source>
</evidence>
<proteinExistence type="predicted"/>
<gene>
    <name evidence="1" type="ORF">B2A_01375</name>
</gene>
<sequence length="169" mass="18185">LFGIYYSLAQEELNQTWVLRNGSWTNLTASAGAAPSTGGWMTYDASEGYLLFFAPGATWAFANGSWDRLHPSREPSSNPACTGTMFYDPAQGAVILWDGLGGETWEFQGGQWTELNPSARPPTGDPLGSAYDSAFGYGEIFGPTGTDDNSTWIFENGTWQNDSGRLGAG</sequence>
<dbReference type="EMBL" id="AUZZ01001019">
    <property type="protein sequence ID" value="EQD65935.1"/>
    <property type="molecule type" value="Genomic_DNA"/>
</dbReference>
<organism evidence="1">
    <name type="scientific">mine drainage metagenome</name>
    <dbReference type="NCBI Taxonomy" id="410659"/>
    <lineage>
        <taxon>unclassified sequences</taxon>
        <taxon>metagenomes</taxon>
        <taxon>ecological metagenomes</taxon>
    </lineage>
</organism>